<sequence length="324" mass="36624">MMDVFFVLMFLFSLLSSNAYSEKVNSISLFTYPVEAIYIINNPRTGEMVIGSDYHGACNLSGEQYFWGVVPSKNEKPACYSSTSYNMVIGADTWYCSDGTNAYFNVPHNYCLNFIVCPDASWTLSENKEYCIRQDLPCIPDPENISEEQALAALAYGESHWSNDYKEMAGIASAARRRMKAMGFKSINELILKDKNFAYATDPKIRNERYYNIICGIDSSGVELAYKASRNALNDGTDYSNGACFGDGVDLKVNGENAYRYKARFKLANKNHNVLSVIELPPLQRRGKNNKYFEYTYISTSGINKTIFWKYTKEALEAGETQCI</sequence>
<dbReference type="AlphaFoldDB" id="A0AAX2IZ53"/>
<reference evidence="1 2" key="1">
    <citation type="submission" date="2018-06" db="EMBL/GenBank/DDBJ databases">
        <authorList>
            <consortium name="Pathogen Informatics"/>
            <person name="Doyle S."/>
        </authorList>
    </citation>
    <scope>NUCLEOTIDE SEQUENCE [LARGE SCALE GENOMIC DNA]</scope>
    <source>
        <strain evidence="1 2">NCTC12272</strain>
    </source>
</reference>
<proteinExistence type="predicted"/>
<dbReference type="EMBL" id="LS483412">
    <property type="protein sequence ID" value="SQG91186.1"/>
    <property type="molecule type" value="Genomic_DNA"/>
</dbReference>
<dbReference type="Proteomes" id="UP000249566">
    <property type="component" value="Chromosome 1"/>
</dbReference>
<evidence type="ECO:0000313" key="2">
    <source>
        <dbReference type="Proteomes" id="UP000249566"/>
    </source>
</evidence>
<gene>
    <name evidence="1" type="ORF">NCTC12272_02399</name>
</gene>
<evidence type="ECO:0000313" key="1">
    <source>
        <dbReference type="EMBL" id="SQG91186.1"/>
    </source>
</evidence>
<name>A0AAX2IZ53_LEGPN</name>
<organism evidence="1 2">
    <name type="scientific">Legionella pneumophila subsp. pascullei</name>
    <dbReference type="NCBI Taxonomy" id="91890"/>
    <lineage>
        <taxon>Bacteria</taxon>
        <taxon>Pseudomonadati</taxon>
        <taxon>Pseudomonadota</taxon>
        <taxon>Gammaproteobacteria</taxon>
        <taxon>Legionellales</taxon>
        <taxon>Legionellaceae</taxon>
        <taxon>Legionella</taxon>
    </lineage>
</organism>
<accession>A0AAX2IZ53</accession>
<protein>
    <submittedName>
        <fullName evidence="1">Uncharacterized protein</fullName>
    </submittedName>
</protein>